<reference evidence="7 8" key="1">
    <citation type="journal article" date="2015" name="Int. J. Syst. Evol. Microbiol.">
        <title>Carboxylicivirga linearis sp. nov., isolated from a sea cucumber culture pond.</title>
        <authorList>
            <person name="Wang F.Q."/>
            <person name="Zhou Y.X."/>
            <person name="Lin X.Z."/>
            <person name="Chen G.J."/>
            <person name="Du Z.J."/>
        </authorList>
    </citation>
    <scope>NUCLEOTIDE SEQUENCE [LARGE SCALE GENOMIC DNA]</scope>
    <source>
        <strain evidence="7 8">FB218</strain>
    </source>
</reference>
<evidence type="ECO:0000313" key="7">
    <source>
        <dbReference type="EMBL" id="MBS2099382.1"/>
    </source>
</evidence>
<dbReference type="InterPro" id="IPR014327">
    <property type="entry name" value="RNA_pol_sigma70_bacteroid"/>
</dbReference>
<dbReference type="InterPro" id="IPR014284">
    <property type="entry name" value="RNA_pol_sigma-70_dom"/>
</dbReference>
<dbReference type="InterPro" id="IPR013249">
    <property type="entry name" value="RNA_pol_sigma70_r4_t2"/>
</dbReference>
<dbReference type="InterPro" id="IPR039425">
    <property type="entry name" value="RNA_pol_sigma-70-like"/>
</dbReference>
<evidence type="ECO:0000256" key="1">
    <source>
        <dbReference type="ARBA" id="ARBA00010641"/>
    </source>
</evidence>
<dbReference type="PANTHER" id="PTHR43133">
    <property type="entry name" value="RNA POLYMERASE ECF-TYPE SIGMA FACTO"/>
    <property type="match status" value="1"/>
</dbReference>
<dbReference type="InterPro" id="IPR013324">
    <property type="entry name" value="RNA_pol_sigma_r3/r4-like"/>
</dbReference>
<protein>
    <submittedName>
        <fullName evidence="7">RNA polymerase sigma-70 factor</fullName>
    </submittedName>
</protein>
<dbReference type="InterPro" id="IPR007627">
    <property type="entry name" value="RNA_pol_sigma70_r2"/>
</dbReference>
<dbReference type="InterPro" id="IPR013325">
    <property type="entry name" value="RNA_pol_sigma_r2"/>
</dbReference>
<feature type="domain" description="RNA polymerase sigma-70 region 2" evidence="5">
    <location>
        <begin position="26"/>
        <end position="91"/>
    </location>
</feature>
<accession>A0ABS5JWX4</accession>
<dbReference type="Gene3D" id="1.10.10.10">
    <property type="entry name" value="Winged helix-like DNA-binding domain superfamily/Winged helix DNA-binding domain"/>
    <property type="match status" value="1"/>
</dbReference>
<feature type="domain" description="RNA polymerase sigma factor 70 region 4 type 2" evidence="6">
    <location>
        <begin position="119"/>
        <end position="164"/>
    </location>
</feature>
<dbReference type="EMBL" id="JAGUCO010000010">
    <property type="protein sequence ID" value="MBS2099382.1"/>
    <property type="molecule type" value="Genomic_DNA"/>
</dbReference>
<gene>
    <name evidence="7" type="ORF">KEM10_13895</name>
</gene>
<dbReference type="NCBIfam" id="TIGR02937">
    <property type="entry name" value="sigma70-ECF"/>
    <property type="match status" value="1"/>
</dbReference>
<dbReference type="Proteomes" id="UP000708576">
    <property type="component" value="Unassembled WGS sequence"/>
</dbReference>
<dbReference type="NCBIfam" id="TIGR02985">
    <property type="entry name" value="Sig70_bacteroi1"/>
    <property type="match status" value="1"/>
</dbReference>
<dbReference type="SUPFAM" id="SSF88659">
    <property type="entry name" value="Sigma3 and sigma4 domains of RNA polymerase sigma factors"/>
    <property type="match status" value="1"/>
</dbReference>
<evidence type="ECO:0000256" key="4">
    <source>
        <dbReference type="ARBA" id="ARBA00023163"/>
    </source>
</evidence>
<comment type="similarity">
    <text evidence="1">Belongs to the sigma-70 factor family. ECF subfamily.</text>
</comment>
<dbReference type="PANTHER" id="PTHR43133:SF46">
    <property type="entry name" value="RNA POLYMERASE SIGMA-70 FACTOR ECF SUBFAMILY"/>
    <property type="match status" value="1"/>
</dbReference>
<keyword evidence="3" id="KW-0731">Sigma factor</keyword>
<comment type="caution">
    <text evidence="7">The sequence shown here is derived from an EMBL/GenBank/DDBJ whole genome shotgun (WGS) entry which is preliminary data.</text>
</comment>
<name>A0ABS5JWX4_9BACT</name>
<evidence type="ECO:0000256" key="2">
    <source>
        <dbReference type="ARBA" id="ARBA00023015"/>
    </source>
</evidence>
<sequence length="190" mass="22351">MSTDRNDIDLIDQLKNDNSIAFDSIFNKYSNRLYAFSLRYLKSESEAEELVHNVFVKVWEKRKTIKKEASIKAFLFTVAYNDILKHFRKQNYHQLYLSNIVENNSNELSERLEYASILEYIDELIDQLPERKKQIFLKSRMEGKSAKEIAEELNLSPGTIDNIVSETIKFIKERVNKESIALLLFIALFL</sequence>
<dbReference type="InterPro" id="IPR036388">
    <property type="entry name" value="WH-like_DNA-bd_sf"/>
</dbReference>
<evidence type="ECO:0000313" key="8">
    <source>
        <dbReference type="Proteomes" id="UP000708576"/>
    </source>
</evidence>
<dbReference type="Pfam" id="PF08281">
    <property type="entry name" value="Sigma70_r4_2"/>
    <property type="match status" value="1"/>
</dbReference>
<evidence type="ECO:0000256" key="3">
    <source>
        <dbReference type="ARBA" id="ARBA00023082"/>
    </source>
</evidence>
<evidence type="ECO:0000259" key="5">
    <source>
        <dbReference type="Pfam" id="PF04542"/>
    </source>
</evidence>
<dbReference type="Pfam" id="PF04542">
    <property type="entry name" value="Sigma70_r2"/>
    <property type="match status" value="1"/>
</dbReference>
<dbReference type="SUPFAM" id="SSF88946">
    <property type="entry name" value="Sigma2 domain of RNA polymerase sigma factors"/>
    <property type="match status" value="1"/>
</dbReference>
<dbReference type="RefSeq" id="WP_212216624.1">
    <property type="nucleotide sequence ID" value="NZ_JAGUCO010000010.1"/>
</dbReference>
<keyword evidence="2" id="KW-0805">Transcription regulation</keyword>
<keyword evidence="4" id="KW-0804">Transcription</keyword>
<evidence type="ECO:0000259" key="6">
    <source>
        <dbReference type="Pfam" id="PF08281"/>
    </source>
</evidence>
<organism evidence="7 8">
    <name type="scientific">Carboxylicivirga linearis</name>
    <dbReference type="NCBI Taxonomy" id="1628157"/>
    <lineage>
        <taxon>Bacteria</taxon>
        <taxon>Pseudomonadati</taxon>
        <taxon>Bacteroidota</taxon>
        <taxon>Bacteroidia</taxon>
        <taxon>Marinilabiliales</taxon>
        <taxon>Marinilabiliaceae</taxon>
        <taxon>Carboxylicivirga</taxon>
    </lineage>
</organism>
<proteinExistence type="inferred from homology"/>
<dbReference type="Gene3D" id="1.10.1740.10">
    <property type="match status" value="1"/>
</dbReference>
<keyword evidence="8" id="KW-1185">Reference proteome</keyword>